<dbReference type="STRING" id="1404245.CGLY_05640"/>
<dbReference type="Pfam" id="PF02909">
    <property type="entry name" value="TetR_C_1"/>
    <property type="match status" value="1"/>
</dbReference>
<evidence type="ECO:0000256" key="3">
    <source>
        <dbReference type="ARBA" id="ARBA00023125"/>
    </source>
</evidence>
<dbReference type="OrthoDB" id="3214072at2"/>
<dbReference type="RefSeq" id="WP_038547223.1">
    <property type="nucleotide sequence ID" value="NZ_CP006842.1"/>
</dbReference>
<evidence type="ECO:0000313" key="7">
    <source>
        <dbReference type="EMBL" id="AHW63576.1"/>
    </source>
</evidence>
<gene>
    <name evidence="7" type="ORF">CGLY_05640</name>
</gene>
<dbReference type="Gene3D" id="1.10.10.60">
    <property type="entry name" value="Homeodomain-like"/>
    <property type="match status" value="1"/>
</dbReference>
<organism evidence="7 8">
    <name type="scientific">Corynebacterium glyciniphilum AJ 3170</name>
    <dbReference type="NCBI Taxonomy" id="1404245"/>
    <lineage>
        <taxon>Bacteria</taxon>
        <taxon>Bacillati</taxon>
        <taxon>Actinomycetota</taxon>
        <taxon>Actinomycetes</taxon>
        <taxon>Mycobacteriales</taxon>
        <taxon>Corynebacteriaceae</taxon>
        <taxon>Corynebacterium</taxon>
    </lineage>
</organism>
<dbReference type="AlphaFoldDB" id="X5EA91"/>
<evidence type="ECO:0000313" key="8">
    <source>
        <dbReference type="Proteomes" id="UP000023703"/>
    </source>
</evidence>
<feature type="DNA-binding region" description="H-T-H motif" evidence="5">
    <location>
        <begin position="28"/>
        <end position="47"/>
    </location>
</feature>
<dbReference type="EMBL" id="CP006842">
    <property type="protein sequence ID" value="AHW63576.1"/>
    <property type="molecule type" value="Genomic_DNA"/>
</dbReference>
<dbReference type="GO" id="GO:0045892">
    <property type="term" value="P:negative regulation of DNA-templated transcription"/>
    <property type="evidence" value="ECO:0007669"/>
    <property type="project" value="InterPro"/>
</dbReference>
<keyword evidence="8" id="KW-1185">Reference proteome</keyword>
<dbReference type="InterPro" id="IPR009057">
    <property type="entry name" value="Homeodomain-like_sf"/>
</dbReference>
<name>X5EA91_9CORY</name>
<dbReference type="SUPFAM" id="SSF48498">
    <property type="entry name" value="Tetracyclin repressor-like, C-terminal domain"/>
    <property type="match status" value="1"/>
</dbReference>
<evidence type="ECO:0000256" key="5">
    <source>
        <dbReference type="PROSITE-ProRule" id="PRU00335"/>
    </source>
</evidence>
<keyword evidence="4" id="KW-0804">Transcription</keyword>
<dbReference type="InterPro" id="IPR001647">
    <property type="entry name" value="HTH_TetR"/>
</dbReference>
<dbReference type="Gene3D" id="1.10.357.10">
    <property type="entry name" value="Tetracycline Repressor, domain 2"/>
    <property type="match status" value="1"/>
</dbReference>
<protein>
    <submittedName>
        <fullName evidence="7">Transcriptional regulator, TetR-family</fullName>
    </submittedName>
</protein>
<keyword evidence="2" id="KW-0805">Transcription regulation</keyword>
<accession>X5EA91</accession>
<dbReference type="Proteomes" id="UP000023703">
    <property type="component" value="Chromosome"/>
</dbReference>
<dbReference type="KEGG" id="cgy:CGLY_05640"/>
<dbReference type="PROSITE" id="PS50977">
    <property type="entry name" value="HTH_TETR_2"/>
    <property type="match status" value="1"/>
</dbReference>
<evidence type="ECO:0000256" key="1">
    <source>
        <dbReference type="ARBA" id="ARBA00022491"/>
    </source>
</evidence>
<dbReference type="InterPro" id="IPR036271">
    <property type="entry name" value="Tet_transcr_reg_TetR-rel_C_sf"/>
</dbReference>
<evidence type="ECO:0000256" key="4">
    <source>
        <dbReference type="ARBA" id="ARBA00023163"/>
    </source>
</evidence>
<dbReference type="InterPro" id="IPR004111">
    <property type="entry name" value="Repressor_TetR_C"/>
</dbReference>
<dbReference type="GO" id="GO:0003677">
    <property type="term" value="F:DNA binding"/>
    <property type="evidence" value="ECO:0007669"/>
    <property type="project" value="UniProtKB-UniRule"/>
</dbReference>
<dbReference type="InterPro" id="IPR003012">
    <property type="entry name" value="Tet_transcr_reg_TetR"/>
</dbReference>
<keyword evidence="1" id="KW-0678">Repressor</keyword>
<dbReference type="HOGENOM" id="CLU_069543_2_1_11"/>
<sequence>MTTERRGRGDVIATAFELLDEAGLEALTLREVARRLGAHLNTVSYQVKTKARLRELMADAMLGSLTLDGLTGDPAARVKEILRRYRSSLLSHRDGAGLVAGTVAVEKNTLRVGNAIIEALLESGADKESAVRTFWGLHYFLLGLVQEEQGLPAQEHKDVLEVIHSGNYPAMAEVGDIILNDPFVCRFEFGLDAFLRHLEPGESMN</sequence>
<proteinExistence type="predicted"/>
<reference evidence="7 8" key="1">
    <citation type="journal article" date="2015" name="Int. J. Syst. Evol. Microbiol.">
        <title>Revisiting Corynebacterium glyciniphilum (ex Kubota et al., 1972) sp. nov., nom. rev., isolated from putrefied banana.</title>
        <authorList>
            <person name="Al-Dilaimi A."/>
            <person name="Bednarz H."/>
            <person name="Lomker A."/>
            <person name="Niehaus K."/>
            <person name="Kalinowski J."/>
            <person name="Ruckert C."/>
        </authorList>
    </citation>
    <scope>NUCLEOTIDE SEQUENCE [LARGE SCALE GENOMIC DNA]</scope>
    <source>
        <strain evidence="7">AJ 3170</strain>
    </source>
</reference>
<dbReference type="SUPFAM" id="SSF46689">
    <property type="entry name" value="Homeodomain-like"/>
    <property type="match status" value="1"/>
</dbReference>
<evidence type="ECO:0000259" key="6">
    <source>
        <dbReference type="PROSITE" id="PS50977"/>
    </source>
</evidence>
<dbReference type="eggNOG" id="COG1309">
    <property type="taxonomic scope" value="Bacteria"/>
</dbReference>
<dbReference type="GO" id="GO:0046677">
    <property type="term" value="P:response to antibiotic"/>
    <property type="evidence" value="ECO:0007669"/>
    <property type="project" value="InterPro"/>
</dbReference>
<keyword evidence="3 5" id="KW-0238">DNA-binding</keyword>
<dbReference type="PRINTS" id="PR00400">
    <property type="entry name" value="TETREPRESSOR"/>
</dbReference>
<feature type="domain" description="HTH tetR-type" evidence="6">
    <location>
        <begin position="5"/>
        <end position="65"/>
    </location>
</feature>
<evidence type="ECO:0000256" key="2">
    <source>
        <dbReference type="ARBA" id="ARBA00023015"/>
    </source>
</evidence>